<evidence type="ECO:0000313" key="2">
    <source>
        <dbReference type="EMBL" id="PKI44533.1"/>
    </source>
</evidence>
<evidence type="ECO:0000256" key="1">
    <source>
        <dbReference type="SAM" id="MobiDB-lite"/>
    </source>
</evidence>
<keyword evidence="3" id="KW-1185">Reference proteome</keyword>
<dbReference type="AlphaFoldDB" id="A0A2I0ILA3"/>
<comment type="caution">
    <text evidence="2">The sequence shown here is derived from an EMBL/GenBank/DDBJ whole genome shotgun (WGS) entry which is preliminary data.</text>
</comment>
<organism evidence="2 3">
    <name type="scientific">Punica granatum</name>
    <name type="common">Pomegranate</name>
    <dbReference type="NCBI Taxonomy" id="22663"/>
    <lineage>
        <taxon>Eukaryota</taxon>
        <taxon>Viridiplantae</taxon>
        <taxon>Streptophyta</taxon>
        <taxon>Embryophyta</taxon>
        <taxon>Tracheophyta</taxon>
        <taxon>Spermatophyta</taxon>
        <taxon>Magnoliopsida</taxon>
        <taxon>eudicotyledons</taxon>
        <taxon>Gunneridae</taxon>
        <taxon>Pentapetalae</taxon>
        <taxon>rosids</taxon>
        <taxon>malvids</taxon>
        <taxon>Myrtales</taxon>
        <taxon>Lythraceae</taxon>
        <taxon>Punica</taxon>
    </lineage>
</organism>
<reference evidence="2 3" key="1">
    <citation type="submission" date="2017-11" db="EMBL/GenBank/DDBJ databases">
        <title>De-novo sequencing of pomegranate (Punica granatum L.) genome.</title>
        <authorList>
            <person name="Akparov Z."/>
            <person name="Amiraslanov A."/>
            <person name="Hajiyeva S."/>
            <person name="Abbasov M."/>
            <person name="Kaur K."/>
            <person name="Hamwieh A."/>
            <person name="Solovyev V."/>
            <person name="Salamov A."/>
            <person name="Braich B."/>
            <person name="Kosarev P."/>
            <person name="Mahmoud A."/>
            <person name="Hajiyev E."/>
            <person name="Babayeva S."/>
            <person name="Izzatullayeva V."/>
            <person name="Mammadov A."/>
            <person name="Mammadov A."/>
            <person name="Sharifova S."/>
            <person name="Ojaghi J."/>
            <person name="Eynullazada K."/>
            <person name="Bayramov B."/>
            <person name="Abdulazimova A."/>
            <person name="Shahmuradov I."/>
        </authorList>
    </citation>
    <scope>NUCLEOTIDE SEQUENCE [LARGE SCALE GENOMIC DNA]</scope>
    <source>
        <strain evidence="3">cv. AG2017</strain>
        <tissue evidence="2">Leaf</tissue>
    </source>
</reference>
<evidence type="ECO:0000313" key="3">
    <source>
        <dbReference type="Proteomes" id="UP000233551"/>
    </source>
</evidence>
<dbReference type="EMBL" id="PGOL01002873">
    <property type="protein sequence ID" value="PKI44533.1"/>
    <property type="molecule type" value="Genomic_DNA"/>
</dbReference>
<feature type="region of interest" description="Disordered" evidence="1">
    <location>
        <begin position="51"/>
        <end position="75"/>
    </location>
</feature>
<accession>A0A2I0ILA3</accession>
<sequence length="75" mass="8319">MGNGAEVTKPNRKPKARLPPLRGQIKVRIFKLFSKELRRLFLCSSPVAAPALRENSPRSRSCSSKEGSVSTLPNR</sequence>
<feature type="compositionally biased region" description="Polar residues" evidence="1">
    <location>
        <begin position="58"/>
        <end position="75"/>
    </location>
</feature>
<protein>
    <submittedName>
        <fullName evidence="2">Uncharacterized protein</fullName>
    </submittedName>
</protein>
<name>A0A2I0ILA3_PUNGR</name>
<gene>
    <name evidence="2" type="ORF">CRG98_035071</name>
</gene>
<dbReference type="Proteomes" id="UP000233551">
    <property type="component" value="Unassembled WGS sequence"/>
</dbReference>
<proteinExistence type="predicted"/>